<sequence>MDPAPEGAEEAEGAQVDVAGEEQGTTRSSGGEEEGGGGHMSPPREDQATNQLGGDESDDPYNGDPGRWGNNIDTKVRAYWAKMGPGSCQDKDADLSASEHQDKQQRRFFSQTYISKANSVTESVCPENGRLHLPSWNVLPELPTNPIILRRSRVSVALLDHINITLIEADKPAEPGENQQRAEGFYKV</sequence>
<accession>A0ACB7EYK4</accession>
<gene>
    <name evidence="1" type="ORF">GBF38_022770</name>
</gene>
<organism evidence="1 2">
    <name type="scientific">Nibea albiflora</name>
    <name type="common">Yellow drum</name>
    <name type="synonym">Corvina albiflora</name>
    <dbReference type="NCBI Taxonomy" id="240163"/>
    <lineage>
        <taxon>Eukaryota</taxon>
        <taxon>Metazoa</taxon>
        <taxon>Chordata</taxon>
        <taxon>Craniata</taxon>
        <taxon>Vertebrata</taxon>
        <taxon>Euteleostomi</taxon>
        <taxon>Actinopterygii</taxon>
        <taxon>Neopterygii</taxon>
        <taxon>Teleostei</taxon>
        <taxon>Neoteleostei</taxon>
        <taxon>Acanthomorphata</taxon>
        <taxon>Eupercaria</taxon>
        <taxon>Sciaenidae</taxon>
        <taxon>Nibea</taxon>
    </lineage>
</organism>
<evidence type="ECO:0000313" key="1">
    <source>
        <dbReference type="EMBL" id="KAG8006763.1"/>
    </source>
</evidence>
<proteinExistence type="predicted"/>
<name>A0ACB7EYK4_NIBAL</name>
<dbReference type="Proteomes" id="UP000805704">
    <property type="component" value="Chromosome 20"/>
</dbReference>
<dbReference type="EMBL" id="CM024808">
    <property type="protein sequence ID" value="KAG8006763.1"/>
    <property type="molecule type" value="Genomic_DNA"/>
</dbReference>
<protein>
    <submittedName>
        <fullName evidence="1">Uncharacterized protein</fullName>
    </submittedName>
</protein>
<comment type="caution">
    <text evidence="1">The sequence shown here is derived from an EMBL/GenBank/DDBJ whole genome shotgun (WGS) entry which is preliminary data.</text>
</comment>
<keyword evidence="2" id="KW-1185">Reference proteome</keyword>
<reference evidence="1" key="1">
    <citation type="submission" date="2020-04" db="EMBL/GenBank/DDBJ databases">
        <title>A chromosome-scale assembly and high-density genetic map of the yellow drum (Nibea albiflora) genome.</title>
        <authorList>
            <person name="Xu D."/>
            <person name="Zhang W."/>
            <person name="Chen R."/>
            <person name="Tan P."/>
            <person name="Wang L."/>
            <person name="Song H."/>
            <person name="Tian L."/>
            <person name="Zhu Q."/>
            <person name="Wang B."/>
        </authorList>
    </citation>
    <scope>NUCLEOTIDE SEQUENCE</scope>
    <source>
        <strain evidence="1">ZJHYS-2018</strain>
    </source>
</reference>
<evidence type="ECO:0000313" key="2">
    <source>
        <dbReference type="Proteomes" id="UP000805704"/>
    </source>
</evidence>